<keyword evidence="6" id="KW-1185">Reference proteome</keyword>
<feature type="domain" description="Rubisco LSMT substrate-binding" evidence="4">
    <location>
        <begin position="314"/>
        <end position="439"/>
    </location>
</feature>
<organism evidence="5 6">
    <name type="scientific">Tetraparma gracilis</name>
    <dbReference type="NCBI Taxonomy" id="2962635"/>
    <lineage>
        <taxon>Eukaryota</taxon>
        <taxon>Sar</taxon>
        <taxon>Stramenopiles</taxon>
        <taxon>Ochrophyta</taxon>
        <taxon>Bolidophyceae</taxon>
        <taxon>Parmales</taxon>
        <taxon>Triparmaceae</taxon>
        <taxon>Tetraparma</taxon>
    </lineage>
</organism>
<dbReference type="Proteomes" id="UP001165060">
    <property type="component" value="Unassembled WGS sequence"/>
</dbReference>
<dbReference type="SUPFAM" id="SSF82199">
    <property type="entry name" value="SET domain"/>
    <property type="match status" value="1"/>
</dbReference>
<name>A0ABQ6MJF0_9STRA</name>
<dbReference type="InterPro" id="IPR050600">
    <property type="entry name" value="SETD3_SETD6_MTase"/>
</dbReference>
<dbReference type="InterPro" id="IPR046341">
    <property type="entry name" value="SET_dom_sf"/>
</dbReference>
<dbReference type="EMBL" id="BRYB01004184">
    <property type="protein sequence ID" value="GMI26993.1"/>
    <property type="molecule type" value="Genomic_DNA"/>
</dbReference>
<dbReference type="InterPro" id="IPR015353">
    <property type="entry name" value="Rubisco_LSMT_subst-bd"/>
</dbReference>
<dbReference type="InterPro" id="IPR036464">
    <property type="entry name" value="Rubisco_LSMT_subst-bd_sf"/>
</dbReference>
<evidence type="ECO:0000313" key="5">
    <source>
        <dbReference type="EMBL" id="GMI26993.1"/>
    </source>
</evidence>
<comment type="caution">
    <text evidence="5">The sequence shown here is derived from an EMBL/GenBank/DDBJ whole genome shotgun (WGS) entry which is preliminary data.</text>
</comment>
<keyword evidence="2" id="KW-0808">Transferase</keyword>
<keyword evidence="1" id="KW-0489">Methyltransferase</keyword>
<evidence type="ECO:0000313" key="6">
    <source>
        <dbReference type="Proteomes" id="UP001165060"/>
    </source>
</evidence>
<evidence type="ECO:0000259" key="4">
    <source>
        <dbReference type="Pfam" id="PF09273"/>
    </source>
</evidence>
<dbReference type="PANTHER" id="PTHR13271:SF137">
    <property type="entry name" value="SET DOMAIN-CONTAINING PROTEIN"/>
    <property type="match status" value="1"/>
</dbReference>
<dbReference type="Pfam" id="PF09273">
    <property type="entry name" value="Rubis-subs-bind"/>
    <property type="match status" value="1"/>
</dbReference>
<evidence type="ECO:0000256" key="1">
    <source>
        <dbReference type="ARBA" id="ARBA00022603"/>
    </source>
</evidence>
<evidence type="ECO:0000256" key="2">
    <source>
        <dbReference type="ARBA" id="ARBA00022679"/>
    </source>
</evidence>
<keyword evidence="3" id="KW-0949">S-adenosyl-L-methionine</keyword>
<reference evidence="5 6" key="1">
    <citation type="journal article" date="2023" name="Commun. Biol.">
        <title>Genome analysis of Parmales, the sister group of diatoms, reveals the evolutionary specialization of diatoms from phago-mixotrophs to photoautotrophs.</title>
        <authorList>
            <person name="Ban H."/>
            <person name="Sato S."/>
            <person name="Yoshikawa S."/>
            <person name="Yamada K."/>
            <person name="Nakamura Y."/>
            <person name="Ichinomiya M."/>
            <person name="Sato N."/>
            <person name="Blanc-Mathieu R."/>
            <person name="Endo H."/>
            <person name="Kuwata A."/>
            <person name="Ogata H."/>
        </authorList>
    </citation>
    <scope>NUCLEOTIDE SEQUENCE [LARGE SCALE GENOMIC DNA]</scope>
</reference>
<protein>
    <recommendedName>
        <fullName evidence="4">Rubisco LSMT substrate-binding domain-containing protein</fullName>
    </recommendedName>
</protein>
<feature type="non-terminal residue" evidence="5">
    <location>
        <position position="474"/>
    </location>
</feature>
<evidence type="ECO:0000256" key="3">
    <source>
        <dbReference type="ARBA" id="ARBA00022691"/>
    </source>
</evidence>
<accession>A0ABQ6MJF0</accession>
<sequence>MAALTPTSADAQLLSWLSSKGASFPKIQFPALHPTKMYRCALATEAIESGEHMVRVPYECMVCAPTCLASPGDALGAVLRDLWQGKLLSGDPLLAVCMCREVVKGEESEFHPYFRFLLEGEPPGTIQRWGEAELAELQNKAMGGRVRSRNEDEENMHRRAVRVVTAHAENMEREFNSVDAEEVRKQLTQITLPLYKWSWHIIQARAFGRRIPWSALVPMADCLNHANVCVRYGLDSVGGGGRVGGAVGSTIDPPPGGFFVQYPSKGNCYAAGEEVMNSYGRRSNDHLMLDYGFCLEDNEWERVSCRVSIGGGGPGDELYGKRKRALQANGINTAVRTLKLSRGAFCKEGVLFFRVANLEDEELDAGQSGAAPLAAGVVSWGNELRALSGILGALRSLNAEEWVTTAEEDERLLEEIGARGDNGGRLHAAVCYRLQRKRIVGDNVDKLERAWELVSMLGEGGRKAEEAGEKLGGE</sequence>
<dbReference type="Gene3D" id="3.90.1420.10">
    <property type="entry name" value="Rubisco LSMT, substrate-binding domain"/>
    <property type="match status" value="1"/>
</dbReference>
<gene>
    <name evidence="5" type="ORF">TeGR_g7455</name>
</gene>
<dbReference type="PANTHER" id="PTHR13271">
    <property type="entry name" value="UNCHARACTERIZED PUTATIVE METHYLTRANSFERASE"/>
    <property type="match status" value="1"/>
</dbReference>
<dbReference type="SUPFAM" id="SSF81822">
    <property type="entry name" value="RuBisCo LSMT C-terminal, substrate-binding domain"/>
    <property type="match status" value="1"/>
</dbReference>
<dbReference type="Gene3D" id="3.90.1410.10">
    <property type="entry name" value="set domain protein methyltransferase, domain 1"/>
    <property type="match status" value="1"/>
</dbReference>
<proteinExistence type="predicted"/>
<dbReference type="CDD" id="cd10527">
    <property type="entry name" value="SET_LSMT"/>
    <property type="match status" value="1"/>
</dbReference>